<protein>
    <submittedName>
        <fullName evidence="4">Ankyrin repeats containing protein</fullName>
    </submittedName>
</protein>
<keyword evidence="2 3" id="KW-0040">ANK repeat</keyword>
<evidence type="ECO:0000256" key="3">
    <source>
        <dbReference type="PROSITE-ProRule" id="PRU00023"/>
    </source>
</evidence>
<dbReference type="SUPFAM" id="SSF48403">
    <property type="entry name" value="Ankyrin repeat"/>
    <property type="match status" value="2"/>
</dbReference>
<dbReference type="KEGG" id="dpb:BABL1_gene_123"/>
<dbReference type="Proteomes" id="UP000018769">
    <property type="component" value="Chromosome I"/>
</dbReference>
<feature type="repeat" description="ANK" evidence="3">
    <location>
        <begin position="593"/>
        <end position="625"/>
    </location>
</feature>
<dbReference type="STRING" id="673862.BABL1_gene_123"/>
<name>V6DJD6_9BACT</name>
<feature type="repeat" description="ANK" evidence="3">
    <location>
        <begin position="450"/>
        <end position="482"/>
    </location>
</feature>
<dbReference type="PROSITE" id="PS50088">
    <property type="entry name" value="ANK_REPEAT"/>
    <property type="match status" value="4"/>
</dbReference>
<dbReference type="EMBL" id="HG793133">
    <property type="protein sequence ID" value="CDK30988.1"/>
    <property type="molecule type" value="Genomic_DNA"/>
</dbReference>
<dbReference type="GO" id="GO:0006396">
    <property type="term" value="P:RNA processing"/>
    <property type="evidence" value="ECO:0007669"/>
    <property type="project" value="TreeGrafter"/>
</dbReference>
<proteinExistence type="predicted"/>
<dbReference type="SMART" id="SM00248">
    <property type="entry name" value="ANK"/>
    <property type="match status" value="5"/>
</dbReference>
<evidence type="ECO:0000256" key="1">
    <source>
        <dbReference type="ARBA" id="ARBA00022737"/>
    </source>
</evidence>
<dbReference type="Pfam" id="PF12796">
    <property type="entry name" value="Ank_2"/>
    <property type="match status" value="3"/>
</dbReference>
<keyword evidence="1" id="KW-0677">Repeat</keyword>
<organism evidence="4 5">
    <name type="scientific">Candidatus Babela massiliensis</name>
    <dbReference type="NCBI Taxonomy" id="673862"/>
    <lineage>
        <taxon>Bacteria</taxon>
        <taxon>Candidatus Babelota</taxon>
        <taxon>Candidatus Babeliae</taxon>
        <taxon>Candidatus Babeliales</taxon>
        <taxon>Candidatus Babeliaceae</taxon>
        <taxon>Candidatus Babela</taxon>
    </lineage>
</organism>
<evidence type="ECO:0000256" key="2">
    <source>
        <dbReference type="ARBA" id="ARBA00023043"/>
    </source>
</evidence>
<dbReference type="InterPro" id="IPR036770">
    <property type="entry name" value="Ankyrin_rpt-contain_sf"/>
</dbReference>
<dbReference type="HOGENOM" id="CLU_417806_0_0_7"/>
<dbReference type="GO" id="GO:0003723">
    <property type="term" value="F:RNA binding"/>
    <property type="evidence" value="ECO:0007669"/>
    <property type="project" value="TreeGrafter"/>
</dbReference>
<gene>
    <name evidence="4" type="ORF">BABL1_gene_123</name>
</gene>
<feature type="repeat" description="ANK" evidence="3">
    <location>
        <begin position="483"/>
        <end position="515"/>
    </location>
</feature>
<dbReference type="InterPro" id="IPR002110">
    <property type="entry name" value="Ankyrin_rpt"/>
</dbReference>
<evidence type="ECO:0000313" key="5">
    <source>
        <dbReference type="Proteomes" id="UP000018769"/>
    </source>
</evidence>
<dbReference type="eggNOG" id="COG0666">
    <property type="taxonomic scope" value="Bacteria"/>
</dbReference>
<sequence length="656" mass="74618">MMMILKHLMSSNPHYKITDPIYCDIANETVDNFTVKDFEYLVNYADKLAQDRNFKVIYPYDLYLSLSNILKSKAKPYAVSIIDNTTYSLVNYASVSIGLSNTESAGINCGPVNGSSSFTNSRSISKNFHSWTNHTTHQADFRELEDDKKFLKESSEGEISNKNTRLDYRTKKVPNYYLRFTFIKHCLQNRKHKIDKQQLIKLTNATDKLSLYTIKKVLELSDEVYSLRILNELENKDNGLTLEDIVQGAKKINIDLVLKDDISSALDLKVTKILSLINFMSSNLKFDNDLLENIIKNIENINLRDKKNTTVLNKVKFINWFGLDLVKLLLAHKADPTLVDSYGRNVLMNILMIKNLDENKILDIMDIFSDSDLDVIINCKDNKNTTALIYAFDSGYIKVANKLISLGANMYSMNNMGKFGLSCACEQGCKDIVESYIHKAEPNINYRDYSGNNIFLYAAKSGNVELVKFLLDNKFSINFKNYSNQTALHFAVLSGNIEVFKTLIDKKIDINTQDSSGQTALTYLINWYFSNKALSECKSKLQVLGFESNNDILQRFSKLHCGNYIDKADLKNMLNIVELLISKEAKVDLKDKDGNTPLILAVKFNCVELVKMLIKAKASIYVINNQRYAPRDIAIENKNTEIINLINSAMGSCILS</sequence>
<dbReference type="PANTHER" id="PTHR24141:SF1">
    <property type="entry name" value="2-5A-DEPENDENT RIBONUCLEASE"/>
    <property type="match status" value="1"/>
</dbReference>
<dbReference type="Gene3D" id="1.25.40.20">
    <property type="entry name" value="Ankyrin repeat-containing domain"/>
    <property type="match status" value="3"/>
</dbReference>
<dbReference type="PROSITE" id="PS50297">
    <property type="entry name" value="ANK_REP_REGION"/>
    <property type="match status" value="2"/>
</dbReference>
<accession>V6DJD6</accession>
<dbReference type="GO" id="GO:0004540">
    <property type="term" value="F:RNA nuclease activity"/>
    <property type="evidence" value="ECO:0007669"/>
    <property type="project" value="TreeGrafter"/>
</dbReference>
<dbReference type="PANTHER" id="PTHR24141">
    <property type="entry name" value="2-5A-DEPENDENT RIBONUCLEASE"/>
    <property type="match status" value="1"/>
</dbReference>
<feature type="repeat" description="ANK" evidence="3">
    <location>
        <begin position="383"/>
        <end position="415"/>
    </location>
</feature>
<evidence type="ECO:0000313" key="4">
    <source>
        <dbReference type="EMBL" id="CDK30988.1"/>
    </source>
</evidence>
<dbReference type="AlphaFoldDB" id="V6DJD6"/>
<reference evidence="4 5" key="1">
    <citation type="journal article" date="2015" name="Biol. Direct">
        <title>Babela massiliensis, a representative of a widespread bacterial phylum with unusual adaptations to parasitism in amoebae.</title>
        <authorList>
            <person name="Pagnier I."/>
            <person name="Yutin N."/>
            <person name="Croce O."/>
            <person name="Makarova K.S."/>
            <person name="Wolf Y.I."/>
            <person name="Benamar S."/>
            <person name="Raoult D."/>
            <person name="Koonin E.V."/>
            <person name="La Scola B."/>
        </authorList>
    </citation>
    <scope>NUCLEOTIDE SEQUENCE [LARGE SCALE GENOMIC DNA]</scope>
    <source>
        <strain evidence="5">BABL1</strain>
    </source>
</reference>
<keyword evidence="5" id="KW-1185">Reference proteome</keyword>